<reference evidence="1" key="1">
    <citation type="submission" date="2019-02" db="EMBL/GenBank/DDBJ databases">
        <authorList>
            <person name="Gruber-Vodicka R. H."/>
            <person name="Seah K. B. B."/>
        </authorList>
    </citation>
    <scope>NUCLEOTIDE SEQUENCE</scope>
    <source>
        <strain evidence="1">BECK_BZ125</strain>
    </source>
</reference>
<proteinExistence type="predicted"/>
<dbReference type="AlphaFoldDB" id="A0A450YXE8"/>
<organism evidence="1">
    <name type="scientific">Candidatus Kentrum sp. TC</name>
    <dbReference type="NCBI Taxonomy" id="2126339"/>
    <lineage>
        <taxon>Bacteria</taxon>
        <taxon>Pseudomonadati</taxon>
        <taxon>Pseudomonadota</taxon>
        <taxon>Gammaproteobacteria</taxon>
        <taxon>Candidatus Kentrum</taxon>
    </lineage>
</organism>
<name>A0A450YXE8_9GAMM</name>
<evidence type="ECO:0008006" key="2">
    <source>
        <dbReference type="Google" id="ProtNLM"/>
    </source>
</evidence>
<gene>
    <name evidence="1" type="ORF">BECKTC1821E_GA0114239_106014</name>
</gene>
<accession>A0A450YXE8</accession>
<dbReference type="EMBL" id="CAADFT010000060">
    <property type="protein sequence ID" value="VFK46203.1"/>
    <property type="molecule type" value="Genomic_DNA"/>
</dbReference>
<evidence type="ECO:0000313" key="1">
    <source>
        <dbReference type="EMBL" id="VFK46203.1"/>
    </source>
</evidence>
<protein>
    <recommendedName>
        <fullName evidence="2">Transposase</fullName>
    </recommendedName>
</protein>
<sequence>MSTSLLHHAWGIRGYTYVCTRYKLRKHDFQDKTKHFGTTQFVLWE</sequence>